<organism evidence="2 3">
    <name type="scientific">Anguilla anguilla</name>
    <name type="common">European freshwater eel</name>
    <name type="synonym">Muraena anguilla</name>
    <dbReference type="NCBI Taxonomy" id="7936"/>
    <lineage>
        <taxon>Eukaryota</taxon>
        <taxon>Metazoa</taxon>
        <taxon>Chordata</taxon>
        <taxon>Craniata</taxon>
        <taxon>Vertebrata</taxon>
        <taxon>Euteleostomi</taxon>
        <taxon>Actinopterygii</taxon>
        <taxon>Neopterygii</taxon>
        <taxon>Teleostei</taxon>
        <taxon>Anguilliformes</taxon>
        <taxon>Anguillidae</taxon>
        <taxon>Anguilla</taxon>
    </lineage>
</organism>
<dbReference type="AlphaFoldDB" id="A0A9D3M2V8"/>
<sequence>GSVCGAGVRYCVRYCVWCRCAVLCAVLCAVPVCSTAGANVRYCVRCRCAVLCAVPVCGTVCGAGVRYCVRCRCVRCRSCASRMGKLADALTRRSLWIRTPRGGRTGVSHASEKNKKRDGTPVTGDGNKTRRFLFLFQSTRGGAGGVQNSQK</sequence>
<protein>
    <submittedName>
        <fullName evidence="2">Uncharacterized protein</fullName>
    </submittedName>
</protein>
<gene>
    <name evidence="2" type="ORF">ANANG_G00167910</name>
</gene>
<evidence type="ECO:0000313" key="3">
    <source>
        <dbReference type="Proteomes" id="UP001044222"/>
    </source>
</evidence>
<dbReference type="Proteomes" id="UP001044222">
    <property type="component" value="Chromosome 9"/>
</dbReference>
<dbReference type="EMBL" id="JAFIRN010000009">
    <property type="protein sequence ID" value="KAG5841561.1"/>
    <property type="molecule type" value="Genomic_DNA"/>
</dbReference>
<feature type="non-terminal residue" evidence="2">
    <location>
        <position position="1"/>
    </location>
</feature>
<comment type="caution">
    <text evidence="2">The sequence shown here is derived from an EMBL/GenBank/DDBJ whole genome shotgun (WGS) entry which is preliminary data.</text>
</comment>
<reference evidence="2" key="1">
    <citation type="submission" date="2021-01" db="EMBL/GenBank/DDBJ databases">
        <title>A chromosome-scale assembly of European eel, Anguilla anguilla.</title>
        <authorList>
            <person name="Henkel C."/>
            <person name="Jong-Raadsen S.A."/>
            <person name="Dufour S."/>
            <person name="Weltzien F.-A."/>
            <person name="Palstra A.P."/>
            <person name="Pelster B."/>
            <person name="Spaink H.P."/>
            <person name="Van Den Thillart G.E."/>
            <person name="Jansen H."/>
            <person name="Zahm M."/>
            <person name="Klopp C."/>
            <person name="Cedric C."/>
            <person name="Louis A."/>
            <person name="Berthelot C."/>
            <person name="Parey E."/>
            <person name="Roest Crollius H."/>
            <person name="Montfort J."/>
            <person name="Robinson-Rechavi M."/>
            <person name="Bucao C."/>
            <person name="Bouchez O."/>
            <person name="Gislard M."/>
            <person name="Lluch J."/>
            <person name="Milhes M."/>
            <person name="Lampietro C."/>
            <person name="Lopez Roques C."/>
            <person name="Donnadieu C."/>
            <person name="Braasch I."/>
            <person name="Desvignes T."/>
            <person name="Postlethwait J."/>
            <person name="Bobe J."/>
            <person name="Guiguen Y."/>
            <person name="Dirks R."/>
        </authorList>
    </citation>
    <scope>NUCLEOTIDE SEQUENCE</scope>
    <source>
        <strain evidence="2">Tag_6206</strain>
        <tissue evidence="2">Liver</tissue>
    </source>
</reference>
<feature type="region of interest" description="Disordered" evidence="1">
    <location>
        <begin position="101"/>
        <end position="127"/>
    </location>
</feature>
<name>A0A9D3M2V8_ANGAN</name>
<proteinExistence type="predicted"/>
<feature type="compositionally biased region" description="Basic and acidic residues" evidence="1">
    <location>
        <begin position="110"/>
        <end position="119"/>
    </location>
</feature>
<evidence type="ECO:0000313" key="2">
    <source>
        <dbReference type="EMBL" id="KAG5841561.1"/>
    </source>
</evidence>
<evidence type="ECO:0000256" key="1">
    <source>
        <dbReference type="SAM" id="MobiDB-lite"/>
    </source>
</evidence>
<keyword evidence="3" id="KW-1185">Reference proteome</keyword>
<accession>A0A9D3M2V8</accession>